<feature type="region of interest" description="Disordered" evidence="1">
    <location>
        <begin position="883"/>
        <end position="917"/>
    </location>
</feature>
<sequence>YRCYSQYIEAENAFIPLYKRGQHLQFEQFLNEASNNLTINTKMSIMGVLITRLYDIRAIRVPNMNDERTIQWLRNRLPNMQFDQFYKDKLLAFIDNAHQLYSTSLETSQKELLIRSVIVHTIALHSCISAASSPLAAYLQTLNACKDTYILTSRVDTDCLLELDYNVNPGNKRLDPQVTNGSDEMITQPGFVYESIDSRKYINYRLRDLTPISYRILHLFVHVLIGAASDKDHQNFFNNLQPQNNGVIQEPLVYCQNHIENDWQILTCLFDCDDETLAFVLHSILHSMSENPNEATIRLDTIEKRRAWENEFAQRYINPKVANARRTATDFQKLIKDAQLTLESEINETLDVDEKYQLDFRPRIWRRIGQTSFENLHAYCVGYPNFVTEFPFLSLFFEYHEQLTLVKHLMPILKFSRILSSMLCYRLKRSEARNLTFDQFLQKNENHSSENLSEAFDNFAEAWNSVREHVVQFECHEFKKPMPKMTRNLSLIYALFEKRDESLYLCGAIEFLANLQNEFLQHVLALKPGCPSLRFLEGQLVTTKRNIPKHQYYIEMLALSEARAKNIIHYTWNHKLLSYSQRNLELGHGQEIQYELHKIEAELAYSLLFNKVYLNKKEKDLGWLDVFPYHLELFSTSRTILSEIKELISQEPIPSEKLGFFSTVTSKTLSKFNFSSLNIDIVPIFDNPTELLSELEILLCFLKRTSGGDREMEITNYLNKWMRLSTLTENQQFQKMVNGLRLKHVVALYELVEEKIADVEIEYLSDQYKVQLSEHLKDEINAGINFEQSHSTGGSEISEHKIPHGAFALVLKRFMFRYLTSEMYNPNEMLANYLARDTFIDCWPVWVTDDVIRDKFPKSLLAAHIYDAYQYTIQKTTSYNINNNRQRDIPAKPNSNSNIHSGSHGNRGNRGGRGGRG</sequence>
<gene>
    <name evidence="2" type="ORF">RFULGI_LOCUS11594</name>
</gene>
<dbReference type="GO" id="GO:0004842">
    <property type="term" value="F:ubiquitin-protein transferase activity"/>
    <property type="evidence" value="ECO:0007669"/>
    <property type="project" value="InterPro"/>
</dbReference>
<dbReference type="PANTHER" id="PTHR22605">
    <property type="entry name" value="RZ-TYPE DOMAIN-CONTAINING PROTEIN"/>
    <property type="match status" value="1"/>
</dbReference>
<feature type="non-terminal residue" evidence="2">
    <location>
        <position position="917"/>
    </location>
</feature>
<organism evidence="2 3">
    <name type="scientific">Racocetra fulgida</name>
    <dbReference type="NCBI Taxonomy" id="60492"/>
    <lineage>
        <taxon>Eukaryota</taxon>
        <taxon>Fungi</taxon>
        <taxon>Fungi incertae sedis</taxon>
        <taxon>Mucoromycota</taxon>
        <taxon>Glomeromycotina</taxon>
        <taxon>Glomeromycetes</taxon>
        <taxon>Diversisporales</taxon>
        <taxon>Gigasporaceae</taxon>
        <taxon>Racocetra</taxon>
    </lineage>
</organism>
<proteinExistence type="predicted"/>
<dbReference type="AlphaFoldDB" id="A0A9N9I7V7"/>
<dbReference type="Proteomes" id="UP000789396">
    <property type="component" value="Unassembled WGS sequence"/>
</dbReference>
<accession>A0A9N9I7V7</accession>
<comment type="caution">
    <text evidence="2">The sequence shown here is derived from an EMBL/GenBank/DDBJ whole genome shotgun (WGS) entry which is preliminary data.</text>
</comment>
<feature type="non-terminal residue" evidence="2">
    <location>
        <position position="1"/>
    </location>
</feature>
<dbReference type="InterPro" id="IPR031248">
    <property type="entry name" value="RNF213"/>
</dbReference>
<name>A0A9N9I7V7_9GLOM</name>
<reference evidence="2" key="1">
    <citation type="submission" date="2021-06" db="EMBL/GenBank/DDBJ databases">
        <authorList>
            <person name="Kallberg Y."/>
            <person name="Tangrot J."/>
            <person name="Rosling A."/>
        </authorList>
    </citation>
    <scope>NUCLEOTIDE SEQUENCE</scope>
    <source>
        <strain evidence="2">IN212</strain>
    </source>
</reference>
<dbReference type="OrthoDB" id="2430032at2759"/>
<protein>
    <submittedName>
        <fullName evidence="2">17914_t:CDS:1</fullName>
    </submittedName>
</protein>
<evidence type="ECO:0000313" key="2">
    <source>
        <dbReference type="EMBL" id="CAG8723065.1"/>
    </source>
</evidence>
<evidence type="ECO:0000313" key="3">
    <source>
        <dbReference type="Proteomes" id="UP000789396"/>
    </source>
</evidence>
<feature type="compositionally biased region" description="Gly residues" evidence="1">
    <location>
        <begin position="908"/>
        <end position="917"/>
    </location>
</feature>
<keyword evidence="3" id="KW-1185">Reference proteome</keyword>
<dbReference type="EMBL" id="CAJVPZ010025625">
    <property type="protein sequence ID" value="CAG8723065.1"/>
    <property type="molecule type" value="Genomic_DNA"/>
</dbReference>
<evidence type="ECO:0000256" key="1">
    <source>
        <dbReference type="SAM" id="MobiDB-lite"/>
    </source>
</evidence>
<feature type="compositionally biased region" description="Low complexity" evidence="1">
    <location>
        <begin position="894"/>
        <end position="906"/>
    </location>
</feature>
<dbReference type="GO" id="GO:0016887">
    <property type="term" value="F:ATP hydrolysis activity"/>
    <property type="evidence" value="ECO:0007669"/>
    <property type="project" value="InterPro"/>
</dbReference>
<dbReference type="PANTHER" id="PTHR22605:SF1">
    <property type="entry name" value="RZ-TYPE DOMAIN-CONTAINING PROTEIN"/>
    <property type="match status" value="1"/>
</dbReference>